<dbReference type="Proteomes" id="UP000204415">
    <property type="component" value="Segment"/>
</dbReference>
<gene>
    <name evidence="1" type="ORF">P12002L_0042</name>
</gene>
<name>A0A0F7DD11_9CAUD</name>
<proteinExistence type="predicted"/>
<accession>A0A0F7DD11</accession>
<reference evidence="1 2" key="1">
    <citation type="journal article" date="2015" name="Stand. Genomic Sci.">
        <title>Complete genome sequences of bacteriophages P12002L and P12002S, two lytic phages that infect a marine Polaribacter strain.</title>
        <authorList>
            <person name="Kang I."/>
            <person name="Jang H."/>
            <person name="Cho J.-C."/>
        </authorList>
    </citation>
    <scope>NUCLEOTIDE SEQUENCE [LARGE SCALE GENOMIC DNA]</scope>
</reference>
<dbReference type="RefSeq" id="YP_009209702.1">
    <property type="nucleotide sequence ID" value="NC_028924.1"/>
</dbReference>
<dbReference type="KEGG" id="vg:26636121"/>
<keyword evidence="2" id="KW-1185">Reference proteome</keyword>
<dbReference type="EMBL" id="KR136259">
    <property type="protein sequence ID" value="AKG94216.1"/>
    <property type="molecule type" value="Genomic_DNA"/>
</dbReference>
<dbReference type="OrthoDB" id="34643at10239"/>
<protein>
    <submittedName>
        <fullName evidence="1">Uncharacterized protein</fullName>
    </submittedName>
</protein>
<organism evidence="1 2">
    <name type="scientific">Polaribacter phage P12002L</name>
    <dbReference type="NCBI Taxonomy" id="1647386"/>
    <lineage>
        <taxon>Viruses</taxon>
        <taxon>Duplodnaviria</taxon>
        <taxon>Heunggongvirae</taxon>
        <taxon>Uroviricota</taxon>
        <taxon>Caudoviricetes</taxon>
        <taxon>Incheonvirus</taxon>
        <taxon>Incheonvirus P12002L</taxon>
    </lineage>
</organism>
<evidence type="ECO:0000313" key="2">
    <source>
        <dbReference type="Proteomes" id="UP000204415"/>
    </source>
</evidence>
<dbReference type="GeneID" id="26636121"/>
<evidence type="ECO:0000313" key="1">
    <source>
        <dbReference type="EMBL" id="AKG94216.1"/>
    </source>
</evidence>
<sequence>MYKESLGIKNKKNMKKEIDAEYMIKSLGLEKKPKFSLYVVRCFKIKARSIKKVIWTYIFRLAEEADKIKNFITR</sequence>